<dbReference type="OrthoDB" id="5398721at2"/>
<dbReference type="Gene3D" id="1.10.238.160">
    <property type="match status" value="1"/>
</dbReference>
<reference evidence="1 2" key="1">
    <citation type="submission" date="2018-12" db="EMBL/GenBank/DDBJ databases">
        <title>The whole draft genome of Aquabacterium sp. SJQ9.</title>
        <authorList>
            <person name="Sun L."/>
            <person name="Gao X."/>
            <person name="Chen W."/>
            <person name="Huang K."/>
        </authorList>
    </citation>
    <scope>NUCLEOTIDE SEQUENCE [LARGE SCALE GENOMIC DNA]</scope>
    <source>
        <strain evidence="1 2">SJQ9</strain>
    </source>
</reference>
<evidence type="ECO:0000313" key="1">
    <source>
        <dbReference type="EMBL" id="RRS00053.1"/>
    </source>
</evidence>
<dbReference type="InterPro" id="IPR010260">
    <property type="entry name" value="AlpA"/>
</dbReference>
<organism evidence="1 2">
    <name type="scientific">Aquabacterium soli</name>
    <dbReference type="NCBI Taxonomy" id="2493092"/>
    <lineage>
        <taxon>Bacteria</taxon>
        <taxon>Pseudomonadati</taxon>
        <taxon>Pseudomonadota</taxon>
        <taxon>Betaproteobacteria</taxon>
        <taxon>Burkholderiales</taxon>
        <taxon>Aquabacterium</taxon>
    </lineage>
</organism>
<keyword evidence="2" id="KW-1185">Reference proteome</keyword>
<proteinExistence type="predicted"/>
<gene>
    <name evidence="1" type="ORF">EIP75_22895</name>
</gene>
<evidence type="ECO:0000313" key="2">
    <source>
        <dbReference type="Proteomes" id="UP000269265"/>
    </source>
</evidence>
<dbReference type="Pfam" id="PF05930">
    <property type="entry name" value="Phage_AlpA"/>
    <property type="match status" value="1"/>
</dbReference>
<comment type="caution">
    <text evidence="1">The sequence shown here is derived from an EMBL/GenBank/DDBJ whole genome shotgun (WGS) entry which is preliminary data.</text>
</comment>
<dbReference type="AlphaFoldDB" id="A0A3R8RZK7"/>
<name>A0A3R8RZK7_9BURK</name>
<dbReference type="RefSeq" id="WP_125245521.1">
    <property type="nucleotide sequence ID" value="NZ_RSED01000033.1"/>
</dbReference>
<accession>A0A3R8RZK7</accession>
<dbReference type="EMBL" id="RSED01000033">
    <property type="protein sequence ID" value="RRS00053.1"/>
    <property type="molecule type" value="Genomic_DNA"/>
</dbReference>
<sequence>MASVVAQQIQAAQHHRGTLLKVDTVSAITGLSRNAIYARMAVGGFPAQIRLSPRCVRWSAGSVLDWLDAQAA</sequence>
<dbReference type="Proteomes" id="UP000269265">
    <property type="component" value="Unassembled WGS sequence"/>
</dbReference>
<protein>
    <submittedName>
        <fullName evidence="1">AlpA family phage regulatory protein</fullName>
    </submittedName>
</protein>